<dbReference type="PRINTS" id="PR00111">
    <property type="entry name" value="ABHYDROLASE"/>
</dbReference>
<dbReference type="SUPFAM" id="SSF53474">
    <property type="entry name" value="alpha/beta-Hydrolases"/>
    <property type="match status" value="1"/>
</dbReference>
<evidence type="ECO:0000259" key="2">
    <source>
        <dbReference type="Pfam" id="PF12697"/>
    </source>
</evidence>
<reference evidence="3 4" key="1">
    <citation type="submission" date="2023-07" db="EMBL/GenBank/DDBJ databases">
        <authorList>
            <person name="Kim M.K."/>
        </authorList>
    </citation>
    <scope>NUCLEOTIDE SEQUENCE [LARGE SCALE GENOMIC DNA]</scope>
    <source>
        <strain evidence="3 4">KR1UV-12</strain>
    </source>
</reference>
<feature type="domain" description="AB hydrolase-1" evidence="2">
    <location>
        <begin position="7"/>
        <end position="236"/>
    </location>
</feature>
<dbReference type="Gene3D" id="3.40.50.1820">
    <property type="entry name" value="alpha/beta hydrolase"/>
    <property type="match status" value="1"/>
</dbReference>
<organism evidence="3 4">
    <name type="scientific">Sphingomonas aurea</name>
    <dbReference type="NCBI Taxonomy" id="3063994"/>
    <lineage>
        <taxon>Bacteria</taxon>
        <taxon>Pseudomonadati</taxon>
        <taxon>Pseudomonadota</taxon>
        <taxon>Alphaproteobacteria</taxon>
        <taxon>Sphingomonadales</taxon>
        <taxon>Sphingomonadaceae</taxon>
        <taxon>Sphingomonas</taxon>
    </lineage>
</organism>
<evidence type="ECO:0000313" key="3">
    <source>
        <dbReference type="EMBL" id="MDP1027899.1"/>
    </source>
</evidence>
<proteinExistence type="predicted"/>
<dbReference type="InterPro" id="IPR050266">
    <property type="entry name" value="AB_hydrolase_sf"/>
</dbReference>
<keyword evidence="1 3" id="KW-0378">Hydrolase</keyword>
<sequence>MDSRPVIVMLHALGGSARAFGGVAAELGDGFEPLALDLPGFGDAANETGYSVAEMVDHVLATVTARAPAQWLIVGHSMGGKIATLVASHRPPGLAGVVLLAASPPAPEPIDEERRATMLGWVAGGPIAAHDARAFVAANVGAPLPPGLNGLAVADVERAAPAAWRAWLETGAREDWSARAGIIDLPALIVAGGADGDLGEAAQRRMNAPHYPDHRVEVLDGVGHLLPLERPADTAALIAAFCNRLLHRRPKPA</sequence>
<evidence type="ECO:0000256" key="1">
    <source>
        <dbReference type="ARBA" id="ARBA00022801"/>
    </source>
</evidence>
<dbReference type="PRINTS" id="PR00412">
    <property type="entry name" value="EPOXHYDRLASE"/>
</dbReference>
<name>A0ABT9ELS1_9SPHN</name>
<accession>A0ABT9ELS1</accession>
<comment type="caution">
    <text evidence="3">The sequence shown here is derived from an EMBL/GenBank/DDBJ whole genome shotgun (WGS) entry which is preliminary data.</text>
</comment>
<dbReference type="GO" id="GO:0016787">
    <property type="term" value="F:hydrolase activity"/>
    <property type="evidence" value="ECO:0007669"/>
    <property type="project" value="UniProtKB-KW"/>
</dbReference>
<dbReference type="PANTHER" id="PTHR43798:SF31">
    <property type="entry name" value="AB HYDROLASE SUPERFAMILY PROTEIN YCLE"/>
    <property type="match status" value="1"/>
</dbReference>
<dbReference type="EMBL" id="JAUUDS010000006">
    <property type="protein sequence ID" value="MDP1027899.1"/>
    <property type="molecule type" value="Genomic_DNA"/>
</dbReference>
<keyword evidence="4" id="KW-1185">Reference proteome</keyword>
<dbReference type="PANTHER" id="PTHR43798">
    <property type="entry name" value="MONOACYLGLYCEROL LIPASE"/>
    <property type="match status" value="1"/>
</dbReference>
<dbReference type="Proteomes" id="UP001230685">
    <property type="component" value="Unassembled WGS sequence"/>
</dbReference>
<protein>
    <submittedName>
        <fullName evidence="3">Alpha/beta fold hydrolase</fullName>
    </submittedName>
</protein>
<evidence type="ECO:0000313" key="4">
    <source>
        <dbReference type="Proteomes" id="UP001230685"/>
    </source>
</evidence>
<dbReference type="InterPro" id="IPR000639">
    <property type="entry name" value="Epox_hydrolase-like"/>
</dbReference>
<dbReference type="InterPro" id="IPR000073">
    <property type="entry name" value="AB_hydrolase_1"/>
</dbReference>
<dbReference type="InterPro" id="IPR029058">
    <property type="entry name" value="AB_hydrolase_fold"/>
</dbReference>
<dbReference type="RefSeq" id="WP_305173610.1">
    <property type="nucleotide sequence ID" value="NZ_JAUUDS010000006.1"/>
</dbReference>
<gene>
    <name evidence="3" type="ORF">Q5H91_11795</name>
</gene>
<dbReference type="Pfam" id="PF12697">
    <property type="entry name" value="Abhydrolase_6"/>
    <property type="match status" value="1"/>
</dbReference>